<comment type="caution">
    <text evidence="3">The sequence shown here is derived from an EMBL/GenBank/DDBJ whole genome shotgun (WGS) entry which is preliminary data.</text>
</comment>
<dbReference type="AlphaFoldDB" id="A0AAW9R6L2"/>
<dbReference type="EMBL" id="JAZHOG010000005">
    <property type="protein sequence ID" value="MEJ8567717.1"/>
    <property type="molecule type" value="Genomic_DNA"/>
</dbReference>
<accession>A0AAW9R6L2</accession>
<organism evidence="3 4">
    <name type="scientific">Elongatibacter sediminis</name>
    <dbReference type="NCBI Taxonomy" id="3119006"/>
    <lineage>
        <taxon>Bacteria</taxon>
        <taxon>Pseudomonadati</taxon>
        <taxon>Pseudomonadota</taxon>
        <taxon>Gammaproteobacteria</taxon>
        <taxon>Chromatiales</taxon>
        <taxon>Wenzhouxiangellaceae</taxon>
        <taxon>Elongatibacter</taxon>
    </lineage>
</organism>
<evidence type="ECO:0000259" key="2">
    <source>
        <dbReference type="SMART" id="SM00849"/>
    </source>
</evidence>
<comment type="similarity">
    <text evidence="1">Belongs to the metallo-beta-lactamase superfamily. Class-B beta-lactamase family.</text>
</comment>
<gene>
    <name evidence="3" type="ORF">V3330_08785</name>
</gene>
<sequence length="310" mass="35273">MSQENQAPEHSCSEHMGIFTIPGELPLQGAYRDMCYEPVRGNIWTASEGIYRTIFLEGRSSVIAFDTFGTPGTARAYAGAMNRVFPRKPIETIVYSHEHLDHTGYASDLAPEARIIAHEYADAVVKGRQSDGQKPADEVWSGERTGYEIDGCSFELIYPGPTHGDGNVAAYFPQHKTLFMVDTVADGAGYTTLMDWHLTHYVPVMKRFLSLDWDLFVPGHFWALSRQRFIEILDYWDRLSEFAQKAIIDGVDPHDWDGLNRYTDEHLGPLYRNEFRYGEYAAMNLYRYMQEHLTGGWGIEGNLKPDLSPL</sequence>
<dbReference type="Gene3D" id="3.60.15.10">
    <property type="entry name" value="Ribonuclease Z/Hydroxyacylglutathione hydrolase-like"/>
    <property type="match status" value="1"/>
</dbReference>
<dbReference type="PANTHER" id="PTHR42951">
    <property type="entry name" value="METALLO-BETA-LACTAMASE DOMAIN-CONTAINING"/>
    <property type="match status" value="1"/>
</dbReference>
<dbReference type="RefSeq" id="WP_354695042.1">
    <property type="nucleotide sequence ID" value="NZ_JAZHOG010000005.1"/>
</dbReference>
<protein>
    <submittedName>
        <fullName evidence="3">MBL fold metallo-hydrolase</fullName>
    </submittedName>
</protein>
<evidence type="ECO:0000313" key="4">
    <source>
        <dbReference type="Proteomes" id="UP001359886"/>
    </source>
</evidence>
<dbReference type="PANTHER" id="PTHR42951:SF4">
    <property type="entry name" value="ACYL-COENZYME A THIOESTERASE MBLAC2"/>
    <property type="match status" value="1"/>
</dbReference>
<evidence type="ECO:0000313" key="3">
    <source>
        <dbReference type="EMBL" id="MEJ8567717.1"/>
    </source>
</evidence>
<keyword evidence="4" id="KW-1185">Reference proteome</keyword>
<dbReference type="InterPro" id="IPR050855">
    <property type="entry name" value="NDM-1-like"/>
</dbReference>
<dbReference type="SMART" id="SM00849">
    <property type="entry name" value="Lactamase_B"/>
    <property type="match status" value="1"/>
</dbReference>
<proteinExistence type="inferred from homology"/>
<feature type="domain" description="Metallo-beta-lactamase" evidence="2">
    <location>
        <begin position="50"/>
        <end position="220"/>
    </location>
</feature>
<dbReference type="SUPFAM" id="SSF56281">
    <property type="entry name" value="Metallo-hydrolase/oxidoreductase"/>
    <property type="match status" value="1"/>
</dbReference>
<dbReference type="InterPro" id="IPR036866">
    <property type="entry name" value="RibonucZ/Hydroxyglut_hydro"/>
</dbReference>
<name>A0AAW9R6L2_9GAMM</name>
<evidence type="ECO:0000256" key="1">
    <source>
        <dbReference type="ARBA" id="ARBA00005250"/>
    </source>
</evidence>
<dbReference type="GO" id="GO:0017001">
    <property type="term" value="P:antibiotic catabolic process"/>
    <property type="evidence" value="ECO:0007669"/>
    <property type="project" value="UniProtKB-ARBA"/>
</dbReference>
<dbReference type="Pfam" id="PF00753">
    <property type="entry name" value="Lactamase_B"/>
    <property type="match status" value="1"/>
</dbReference>
<reference evidence="3 4" key="1">
    <citation type="submission" date="2024-02" db="EMBL/GenBank/DDBJ databases">
        <title>A novel Wenzhouxiangellaceae bacterium, isolated from coastal sediments.</title>
        <authorList>
            <person name="Du Z.-J."/>
            <person name="Ye Y.-Q."/>
            <person name="Zhang X.-Y."/>
        </authorList>
    </citation>
    <scope>NUCLEOTIDE SEQUENCE [LARGE SCALE GENOMIC DNA]</scope>
    <source>
        <strain evidence="3 4">CH-27</strain>
    </source>
</reference>
<dbReference type="InterPro" id="IPR001279">
    <property type="entry name" value="Metallo-B-lactamas"/>
</dbReference>
<dbReference type="Proteomes" id="UP001359886">
    <property type="component" value="Unassembled WGS sequence"/>
</dbReference>